<feature type="compositionally biased region" description="Basic and acidic residues" evidence="1">
    <location>
        <begin position="1"/>
        <end position="14"/>
    </location>
</feature>
<dbReference type="PANTHER" id="PTHR11538">
    <property type="entry name" value="PHENYLALANYL-TRNA SYNTHETASE"/>
    <property type="match status" value="1"/>
</dbReference>
<feature type="compositionally biased region" description="Acidic residues" evidence="1">
    <location>
        <begin position="15"/>
        <end position="24"/>
    </location>
</feature>
<organism evidence="3 4">
    <name type="scientific">Acer yangbiense</name>
    <dbReference type="NCBI Taxonomy" id="1000413"/>
    <lineage>
        <taxon>Eukaryota</taxon>
        <taxon>Viridiplantae</taxon>
        <taxon>Streptophyta</taxon>
        <taxon>Embryophyta</taxon>
        <taxon>Tracheophyta</taxon>
        <taxon>Spermatophyta</taxon>
        <taxon>Magnoliopsida</taxon>
        <taxon>eudicotyledons</taxon>
        <taxon>Gunneridae</taxon>
        <taxon>Pentapetalae</taxon>
        <taxon>rosids</taxon>
        <taxon>malvids</taxon>
        <taxon>Sapindales</taxon>
        <taxon>Sapindaceae</taxon>
        <taxon>Hippocastanoideae</taxon>
        <taxon>Acereae</taxon>
        <taxon>Acer</taxon>
    </lineage>
</organism>
<reference evidence="4" key="1">
    <citation type="journal article" date="2019" name="Gigascience">
        <title>De novo genome assembly of the endangered Acer yangbiense, a plant species with extremely small populations endemic to Yunnan Province, China.</title>
        <authorList>
            <person name="Yang J."/>
            <person name="Wariss H.M."/>
            <person name="Tao L."/>
            <person name="Zhang R."/>
            <person name="Yun Q."/>
            <person name="Hollingsworth P."/>
            <person name="Dao Z."/>
            <person name="Luo G."/>
            <person name="Guo H."/>
            <person name="Ma Y."/>
            <person name="Sun W."/>
        </authorList>
    </citation>
    <scope>NUCLEOTIDE SEQUENCE [LARGE SCALE GENOMIC DNA]</scope>
    <source>
        <strain evidence="4">cv. Malutang</strain>
    </source>
</reference>
<evidence type="ECO:0000259" key="2">
    <source>
        <dbReference type="Pfam" id="PF10354"/>
    </source>
</evidence>
<dbReference type="GO" id="GO:0070475">
    <property type="term" value="P:rRNA base methylation"/>
    <property type="evidence" value="ECO:0007669"/>
    <property type="project" value="InterPro"/>
</dbReference>
<sequence length="183" mass="20866">MDKTQEYEERRESESESSSEEETEPEKWRKHYSSKQRILLVGEGDFSFSLSLARAFGSAHNMVASSIDTQEQLLPDPVMSCYLHLYLLNKGLVKGFLKNAKVMLKEGKGEIHVSHKEGDPYDKWELVNKAEKIGLIIHQVVPFCKQDYPGYHNKRAQGNNSDAPFPLGDCSTYKFKKLAQNGH</sequence>
<evidence type="ECO:0000313" key="4">
    <source>
        <dbReference type="Proteomes" id="UP000323000"/>
    </source>
</evidence>
<dbReference type="AlphaFoldDB" id="A0A5C7GPA7"/>
<accession>A0A5C7GPA7</accession>
<keyword evidence="4" id="KW-1185">Reference proteome</keyword>
<dbReference type="PANTHER" id="PTHR11538:SF63">
    <property type="entry name" value="25S RRNA (URIDINE-N(3))-METHYLTRANSFERASE BMT5-LIKE DOMAIN-CONTAINING PROTEIN"/>
    <property type="match status" value="1"/>
</dbReference>
<protein>
    <recommendedName>
        <fullName evidence="2">25S rRNA (uridine-N(3))-methyltransferase BMT5-like domain-containing protein</fullName>
    </recommendedName>
</protein>
<dbReference type="Pfam" id="PF10354">
    <property type="entry name" value="BMT5-like"/>
    <property type="match status" value="2"/>
</dbReference>
<dbReference type="GO" id="GO:0005737">
    <property type="term" value="C:cytoplasm"/>
    <property type="evidence" value="ECO:0007669"/>
    <property type="project" value="TreeGrafter"/>
</dbReference>
<dbReference type="GO" id="GO:0070042">
    <property type="term" value="F:rRNA (uridine-N3-)-methyltransferase activity"/>
    <property type="evidence" value="ECO:0007669"/>
    <property type="project" value="InterPro"/>
</dbReference>
<dbReference type="Proteomes" id="UP000323000">
    <property type="component" value="Unassembled WGS sequence"/>
</dbReference>
<evidence type="ECO:0000256" key="1">
    <source>
        <dbReference type="SAM" id="MobiDB-lite"/>
    </source>
</evidence>
<evidence type="ECO:0000313" key="3">
    <source>
        <dbReference type="EMBL" id="TXG46407.1"/>
    </source>
</evidence>
<feature type="domain" description="25S rRNA (uridine-N(3))-methyltransferase BMT5-like" evidence="2">
    <location>
        <begin position="89"/>
        <end position="155"/>
    </location>
</feature>
<name>A0A5C7GPA7_9ROSI</name>
<feature type="domain" description="25S rRNA (uridine-N(3))-methyltransferase BMT5-like" evidence="2">
    <location>
        <begin position="39"/>
        <end position="73"/>
    </location>
</feature>
<feature type="region of interest" description="Disordered" evidence="1">
    <location>
        <begin position="1"/>
        <end position="29"/>
    </location>
</feature>
<dbReference type="OrthoDB" id="273345at2759"/>
<proteinExistence type="predicted"/>
<comment type="caution">
    <text evidence="3">The sequence shown here is derived from an EMBL/GenBank/DDBJ whole genome shotgun (WGS) entry which is preliminary data.</text>
</comment>
<gene>
    <name evidence="3" type="ORF">EZV62_028093</name>
</gene>
<dbReference type="InterPro" id="IPR019446">
    <property type="entry name" value="BMT5-like"/>
</dbReference>
<dbReference type="EMBL" id="VAHF01000164">
    <property type="protein sequence ID" value="TXG46407.1"/>
    <property type="molecule type" value="Genomic_DNA"/>
</dbReference>